<evidence type="ECO:0000256" key="6">
    <source>
        <dbReference type="ARBA" id="ARBA00022942"/>
    </source>
</evidence>
<evidence type="ECO:0000256" key="9">
    <source>
        <dbReference type="RuleBase" id="RU004203"/>
    </source>
</evidence>
<dbReference type="Pfam" id="PF00227">
    <property type="entry name" value="Proteasome"/>
    <property type="match status" value="1"/>
</dbReference>
<evidence type="ECO:0000256" key="4">
    <source>
        <dbReference type="ARBA" id="ARBA00022698"/>
    </source>
</evidence>
<dbReference type="SUPFAM" id="SSF56235">
    <property type="entry name" value="N-terminal nucleophile aminohydrolases (Ntn hydrolases)"/>
    <property type="match status" value="1"/>
</dbReference>
<feature type="active site" description="Nucleophile" evidence="8">
    <location>
        <position position="95"/>
    </location>
</feature>
<dbReference type="InterPro" id="IPR001353">
    <property type="entry name" value="Proteasome_sua/b"/>
</dbReference>
<evidence type="ECO:0000256" key="5">
    <source>
        <dbReference type="ARBA" id="ARBA00022801"/>
    </source>
</evidence>
<organism evidence="10">
    <name type="scientific">Strombidium inclinatum</name>
    <dbReference type="NCBI Taxonomy" id="197538"/>
    <lineage>
        <taxon>Eukaryota</taxon>
        <taxon>Sar</taxon>
        <taxon>Alveolata</taxon>
        <taxon>Ciliophora</taxon>
        <taxon>Intramacronucleata</taxon>
        <taxon>Spirotrichea</taxon>
        <taxon>Oligotrichia</taxon>
        <taxon>Strombidiidae</taxon>
        <taxon>Strombidium</taxon>
    </lineage>
</organism>
<reference evidence="10" key="1">
    <citation type="submission" date="2021-01" db="EMBL/GenBank/DDBJ databases">
        <authorList>
            <person name="Corre E."/>
            <person name="Pelletier E."/>
            <person name="Niang G."/>
            <person name="Scheremetjew M."/>
            <person name="Finn R."/>
            <person name="Kale V."/>
            <person name="Holt S."/>
            <person name="Cochrane G."/>
            <person name="Meng A."/>
            <person name="Brown T."/>
            <person name="Cohen L."/>
        </authorList>
    </citation>
    <scope>NUCLEOTIDE SEQUENCE</scope>
    <source>
        <strain evidence="10">S3</strain>
    </source>
</reference>
<dbReference type="GO" id="GO:0051603">
    <property type="term" value="P:proteolysis involved in protein catabolic process"/>
    <property type="evidence" value="ECO:0007669"/>
    <property type="project" value="InterPro"/>
</dbReference>
<dbReference type="PRINTS" id="PR00141">
    <property type="entry name" value="PROTEASOME"/>
</dbReference>
<comment type="catalytic activity">
    <reaction evidence="1">
        <text>Cleavage of peptide bonds with very broad specificity.</text>
        <dbReference type="EC" id="3.4.25.1"/>
    </reaction>
</comment>
<dbReference type="PANTHER" id="PTHR32194:SF3">
    <property type="entry name" value="PROTEASOME SUBUNIT BETA"/>
    <property type="match status" value="1"/>
</dbReference>
<dbReference type="PROSITE" id="PS51476">
    <property type="entry name" value="PROTEASOME_BETA_2"/>
    <property type="match status" value="1"/>
</dbReference>
<keyword evidence="6 9" id="KW-0647">Proteasome</keyword>
<dbReference type="Gene3D" id="3.60.20.10">
    <property type="entry name" value="Glutamine Phosphoribosylpyrophosphate, subunit 1, domain 1"/>
    <property type="match status" value="1"/>
</dbReference>
<sequence length="314" mass="34510">MDINDFGYGGDIPACDFMDDDNFGFADCFSKTPLHAIVPNASEKVSPESAVDRTDNMEIKSDGFCFKLHPSEDQAMLQRQLKDMAPKMMDVNKGTTTLAFQFQGGVLVAVDARATQGPFISSGAVRKVIEVNEFILGTMAGGAADCFFWEKYVAMQCRLYQLRHGVRPSVAQASMMLCSIMKQYKGYGLSMGTMFTGSDSTGASLYYIDNDATRLRGNLFAVGSGGTFAYGVLDSEYRYDLTIDEAVKLGIKAIVSATFKDSASGGVVRVYHVTNEGNWRIVHDQIDVSELHYQFEAAKKHRGDGRENQPAKFV</sequence>
<proteinExistence type="inferred from homology"/>
<evidence type="ECO:0000256" key="2">
    <source>
        <dbReference type="ARBA" id="ARBA00022490"/>
    </source>
</evidence>
<dbReference type="AlphaFoldDB" id="A0A7S3IKA9"/>
<dbReference type="InterPro" id="IPR029055">
    <property type="entry name" value="Ntn_hydrolases_N"/>
</dbReference>
<dbReference type="InterPro" id="IPR023333">
    <property type="entry name" value="Proteasome_suB-type"/>
</dbReference>
<comment type="function">
    <text evidence="9">Component of the proteasome, a multicatalytic proteinase complex which is characterized by its ability to cleave peptides with Arg, Phe, Tyr, Leu, and Glu adjacent to the leaving group at neutral or slightly basic pH. The proteasome has an ATP-dependent proteolytic activity.</text>
</comment>
<evidence type="ECO:0000256" key="7">
    <source>
        <dbReference type="ARBA" id="ARBA00023145"/>
    </source>
</evidence>
<comment type="subcellular location">
    <subcellularLocation>
        <location evidence="9">Cytoplasm</location>
    </subcellularLocation>
    <subcellularLocation>
        <location evidence="9">Nucleus</location>
    </subcellularLocation>
</comment>
<dbReference type="PROSITE" id="PS00854">
    <property type="entry name" value="PROTEASOME_BETA_1"/>
    <property type="match status" value="1"/>
</dbReference>
<evidence type="ECO:0000256" key="1">
    <source>
        <dbReference type="ARBA" id="ARBA00001198"/>
    </source>
</evidence>
<evidence type="ECO:0000313" key="10">
    <source>
        <dbReference type="EMBL" id="CAE0325926.1"/>
    </source>
</evidence>
<dbReference type="InterPro" id="IPR016050">
    <property type="entry name" value="Proteasome_bsu_CS"/>
</dbReference>
<comment type="subunit">
    <text evidence="9">Component of the proteasome complex.</text>
</comment>
<evidence type="ECO:0000256" key="3">
    <source>
        <dbReference type="ARBA" id="ARBA00022670"/>
    </source>
</evidence>
<keyword evidence="3" id="KW-0645">Protease</keyword>
<name>A0A7S3IKA9_9SPIT</name>
<gene>
    <name evidence="10" type="ORF">SINC0208_LOCUS6551</name>
</gene>
<dbReference type="PANTHER" id="PTHR32194">
    <property type="entry name" value="METALLOPROTEASE TLDD"/>
    <property type="match status" value="1"/>
</dbReference>
<keyword evidence="9" id="KW-0539">Nucleus</keyword>
<dbReference type="GO" id="GO:0005839">
    <property type="term" value="C:proteasome core complex"/>
    <property type="evidence" value="ECO:0007669"/>
    <property type="project" value="InterPro"/>
</dbReference>
<dbReference type="InterPro" id="IPR000243">
    <property type="entry name" value="Pept_T1A_subB"/>
</dbReference>
<dbReference type="GO" id="GO:0005634">
    <property type="term" value="C:nucleus"/>
    <property type="evidence" value="ECO:0007669"/>
    <property type="project" value="UniProtKB-SubCell"/>
</dbReference>
<dbReference type="EMBL" id="HBIH01016102">
    <property type="protein sequence ID" value="CAE0325926.1"/>
    <property type="molecule type" value="Transcribed_RNA"/>
</dbReference>
<comment type="similarity">
    <text evidence="9">Belongs to the peptidase T1B family.</text>
</comment>
<dbReference type="GO" id="GO:0004298">
    <property type="term" value="F:threonine-type endopeptidase activity"/>
    <property type="evidence" value="ECO:0007669"/>
    <property type="project" value="UniProtKB-KW"/>
</dbReference>
<keyword evidence="4" id="KW-0888">Threonine protease</keyword>
<accession>A0A7S3IKA9</accession>
<dbReference type="GO" id="GO:0005737">
    <property type="term" value="C:cytoplasm"/>
    <property type="evidence" value="ECO:0007669"/>
    <property type="project" value="UniProtKB-SubCell"/>
</dbReference>
<dbReference type="CDD" id="cd03761">
    <property type="entry name" value="proteasome_beta_type_5"/>
    <property type="match status" value="1"/>
</dbReference>
<protein>
    <recommendedName>
        <fullName evidence="9">Proteasome subunit beta</fullName>
    </recommendedName>
</protein>
<keyword evidence="2 9" id="KW-0963">Cytoplasm</keyword>
<keyword evidence="7" id="KW-0865">Zymogen</keyword>
<evidence type="ECO:0000256" key="8">
    <source>
        <dbReference type="PIRSR" id="PIRSR600243-1"/>
    </source>
</evidence>
<keyword evidence="5" id="KW-0378">Hydrolase</keyword>